<geneLocation type="plasmid" evidence="4">
    <name>pve_Plasmid</name>
</geneLocation>
<feature type="transmembrane region" description="Helical" evidence="1">
    <location>
        <begin position="26"/>
        <end position="48"/>
    </location>
</feature>
<dbReference type="Pfam" id="PF10502">
    <property type="entry name" value="Peptidase_S26"/>
    <property type="match status" value="1"/>
</dbReference>
<accession>A0A1D3KAU3</accession>
<name>A0A1D3KAU3_PSEVE</name>
<dbReference type="GO" id="GO:0006465">
    <property type="term" value="P:signal peptide processing"/>
    <property type="evidence" value="ECO:0007669"/>
    <property type="project" value="InterPro"/>
</dbReference>
<feature type="domain" description="Peptidase S26" evidence="2">
    <location>
        <begin position="71"/>
        <end position="183"/>
    </location>
</feature>
<keyword evidence="1" id="KW-0472">Membrane</keyword>
<dbReference type="InterPro" id="IPR019533">
    <property type="entry name" value="Peptidase_S26"/>
</dbReference>
<sequence length="187" mass="20546">MKGISFGARLAAPFVALRKDKQRRKFLRNSLIGITASFIVAIASVTAFRQEYRIGVDLASVRCLPWRLYFITYGIQQDLKVGDYVAFVPSAGLMGPHFDGKTVGKMIAGLPGDKLVVKGNIAYIGGRLIGELDLLDKLGKKSGDFDRMEVVPPGKVLVIGTEPRSYDGRYWGFLDQKLIIGRVGPII</sequence>
<gene>
    <name evidence="3" type="ORF">PVE_P0316</name>
</gene>
<evidence type="ECO:0000259" key="2">
    <source>
        <dbReference type="Pfam" id="PF10502"/>
    </source>
</evidence>
<dbReference type="InterPro" id="IPR036286">
    <property type="entry name" value="LexA/Signal_pep-like_sf"/>
</dbReference>
<dbReference type="Gene3D" id="2.10.109.10">
    <property type="entry name" value="Umud Fragment, subunit A"/>
    <property type="match status" value="1"/>
</dbReference>
<dbReference type="AlphaFoldDB" id="A0A1D3KAU3"/>
<proteinExistence type="predicted"/>
<evidence type="ECO:0000256" key="1">
    <source>
        <dbReference type="SAM" id="Phobius"/>
    </source>
</evidence>
<evidence type="ECO:0000313" key="3">
    <source>
        <dbReference type="EMBL" id="SBW85355.1"/>
    </source>
</evidence>
<reference evidence="4" key="1">
    <citation type="submission" date="2016-07" db="EMBL/GenBank/DDBJ databases">
        <authorList>
            <person name="Florea S."/>
            <person name="Webb J.S."/>
            <person name="Jaromczyk J."/>
            <person name="Schardl C.L."/>
        </authorList>
    </citation>
    <scope>NUCLEOTIDE SEQUENCE [LARGE SCALE GENOMIC DNA]</scope>
    <source>
        <strain evidence="4">1YdBTEX2</strain>
        <plasmid evidence="4">Plasmid pve_Plasmid</plasmid>
    </source>
</reference>
<organism evidence="3 4">
    <name type="scientific">Pseudomonas veronii 1YdBTEX2</name>
    <dbReference type="NCBI Taxonomy" id="1295141"/>
    <lineage>
        <taxon>Bacteria</taxon>
        <taxon>Pseudomonadati</taxon>
        <taxon>Pseudomonadota</taxon>
        <taxon>Gammaproteobacteria</taxon>
        <taxon>Pseudomonadales</taxon>
        <taxon>Pseudomonadaceae</taxon>
        <taxon>Pseudomonas</taxon>
    </lineage>
</organism>
<dbReference type="SUPFAM" id="SSF51306">
    <property type="entry name" value="LexA/Signal peptidase"/>
    <property type="match status" value="1"/>
</dbReference>
<dbReference type="Proteomes" id="UP000245431">
    <property type="component" value="Plasmid PVE_plasmid"/>
</dbReference>
<keyword evidence="3" id="KW-0614">Plasmid</keyword>
<dbReference type="EMBL" id="LT599585">
    <property type="protein sequence ID" value="SBW85355.1"/>
    <property type="molecule type" value="Genomic_DNA"/>
</dbReference>
<protein>
    <recommendedName>
        <fullName evidence="2">Peptidase S26 domain-containing protein</fullName>
    </recommendedName>
</protein>
<evidence type="ECO:0000313" key="4">
    <source>
        <dbReference type="Proteomes" id="UP000245431"/>
    </source>
</evidence>
<keyword evidence="1" id="KW-1133">Transmembrane helix</keyword>
<keyword evidence="1" id="KW-0812">Transmembrane</keyword>
<dbReference type="GO" id="GO:0004252">
    <property type="term" value="F:serine-type endopeptidase activity"/>
    <property type="evidence" value="ECO:0007669"/>
    <property type="project" value="InterPro"/>
</dbReference>